<reference evidence="1 2" key="1">
    <citation type="submission" date="2018-07" db="EMBL/GenBank/DDBJ databases">
        <title>Giant CbK-like Caulobacter bacteriophages have genetically divergent genomes.</title>
        <authorList>
            <person name="Wilson K.M."/>
            <person name="Ely B."/>
        </authorList>
    </citation>
    <scope>NUCLEOTIDE SEQUENCE [LARGE SCALE GENOMIC DNA]</scope>
</reference>
<dbReference type="EMBL" id="MH588544">
    <property type="protein sequence ID" value="AXQ68427.1"/>
    <property type="molecule type" value="Genomic_DNA"/>
</dbReference>
<evidence type="ECO:0000313" key="1">
    <source>
        <dbReference type="EMBL" id="AXQ68427.1"/>
    </source>
</evidence>
<gene>
    <name evidence="1" type="ORF">CcrBL10_gp223</name>
</gene>
<keyword evidence="2" id="KW-1185">Reference proteome</keyword>
<name>A0A385EC85_9CAUD</name>
<sequence>MIRVEDVKPGFIYRGGKGGALRQVVSYGAHEGFVCWANPHDRLPYGGFLTTTCTSRASFARWADKIEEEV</sequence>
<proteinExistence type="predicted"/>
<dbReference type="Proteomes" id="UP000258997">
    <property type="component" value="Segment"/>
</dbReference>
<protein>
    <submittedName>
        <fullName evidence="1">Uncharacterized protein</fullName>
    </submittedName>
</protein>
<accession>A0A385EC85</accession>
<evidence type="ECO:0000313" key="2">
    <source>
        <dbReference type="Proteomes" id="UP000258997"/>
    </source>
</evidence>
<organism evidence="1 2">
    <name type="scientific">Caulobacter phage CcrBL10</name>
    <dbReference type="NCBI Taxonomy" id="2283269"/>
    <lineage>
        <taxon>Viruses</taxon>
        <taxon>Duplodnaviria</taxon>
        <taxon>Heunggongvirae</taxon>
        <taxon>Uroviricota</taxon>
        <taxon>Caudoviricetes</taxon>
        <taxon>Jeanschmidtviridae</taxon>
        <taxon>Poindextervirus</taxon>
        <taxon>Poindextervirus BL10</taxon>
    </lineage>
</organism>